<dbReference type="InterPro" id="IPR016177">
    <property type="entry name" value="DNA-bd_dom_sf"/>
</dbReference>
<feature type="region of interest" description="Disordered" evidence="6">
    <location>
        <begin position="39"/>
        <end position="72"/>
    </location>
</feature>
<evidence type="ECO:0000259" key="7">
    <source>
        <dbReference type="PROSITE" id="PS51032"/>
    </source>
</evidence>
<dbReference type="Gene3D" id="3.30.730.10">
    <property type="entry name" value="AP2/ERF domain"/>
    <property type="match status" value="1"/>
</dbReference>
<keyword evidence="5" id="KW-0539">Nucleus</keyword>
<reference evidence="8" key="1">
    <citation type="submission" date="2020-02" db="EMBL/GenBank/DDBJ databases">
        <authorList>
            <person name="Scholz U."/>
            <person name="Mascher M."/>
            <person name="Fiebig A."/>
        </authorList>
    </citation>
    <scope>NUCLEOTIDE SEQUENCE</scope>
</reference>
<dbReference type="CDD" id="cd00018">
    <property type="entry name" value="AP2"/>
    <property type="match status" value="1"/>
</dbReference>
<dbReference type="SMART" id="SM00380">
    <property type="entry name" value="AP2"/>
    <property type="match status" value="1"/>
</dbReference>
<evidence type="ECO:0000256" key="5">
    <source>
        <dbReference type="ARBA" id="ARBA00023242"/>
    </source>
</evidence>
<dbReference type="PROSITE" id="PS51032">
    <property type="entry name" value="AP2_ERF"/>
    <property type="match status" value="1"/>
</dbReference>
<dbReference type="PANTHER" id="PTHR31190">
    <property type="entry name" value="DNA-BINDING DOMAIN"/>
    <property type="match status" value="1"/>
</dbReference>
<protein>
    <recommendedName>
        <fullName evidence="7">AP2/ERF domain-containing protein</fullName>
    </recommendedName>
</protein>
<keyword evidence="4" id="KW-0804">Transcription</keyword>
<name>A0A7I8K5Y7_SPIIN</name>
<dbReference type="GO" id="GO:0003700">
    <property type="term" value="F:DNA-binding transcription factor activity"/>
    <property type="evidence" value="ECO:0007669"/>
    <property type="project" value="InterPro"/>
</dbReference>
<evidence type="ECO:0000313" key="8">
    <source>
        <dbReference type="EMBL" id="CAA7392087.1"/>
    </source>
</evidence>
<gene>
    <name evidence="8" type="ORF">SI8410_02003266</name>
</gene>
<feature type="region of interest" description="Disordered" evidence="6">
    <location>
        <begin position="151"/>
        <end position="219"/>
    </location>
</feature>
<dbReference type="GO" id="GO:0003677">
    <property type="term" value="F:DNA binding"/>
    <property type="evidence" value="ECO:0007669"/>
    <property type="project" value="UniProtKB-KW"/>
</dbReference>
<sequence length="253" mass="27374">MAAGGEASSTIELIKQHLFGDSLPSPRAPLVLSGEPIFESFPEGHRSAPSSSSSSSSGSLDSRPSLLIARPRAPNVEWTDASSASTAGDFRHYRGVRQRPWGKYAAEIRDPKRRGSRVWLGTYDSPVEAARAYDRAAFQMRGSKAILNFPNELGRSTDQPAPISEGYRQAETASRCSKRERSPECQVDLDQVFRPAKRERGEDGLAAPPSPPLTPSSWSSIWGSGDPIGIFSLPPLSPLSPHPSMGFAQVMVI</sequence>
<dbReference type="GO" id="GO:0005634">
    <property type="term" value="C:nucleus"/>
    <property type="evidence" value="ECO:0007669"/>
    <property type="project" value="UniProtKB-SubCell"/>
</dbReference>
<evidence type="ECO:0000256" key="2">
    <source>
        <dbReference type="ARBA" id="ARBA00023015"/>
    </source>
</evidence>
<feature type="compositionally biased region" description="Low complexity" evidence="6">
    <location>
        <begin position="47"/>
        <end position="67"/>
    </location>
</feature>
<keyword evidence="2" id="KW-0805">Transcription regulation</keyword>
<dbReference type="FunFam" id="3.30.730.10:FF:000001">
    <property type="entry name" value="Ethylene-responsive transcription factor 2"/>
    <property type="match status" value="1"/>
</dbReference>
<dbReference type="InterPro" id="IPR036955">
    <property type="entry name" value="AP2/ERF_dom_sf"/>
</dbReference>
<dbReference type="GO" id="GO:0009873">
    <property type="term" value="P:ethylene-activated signaling pathway"/>
    <property type="evidence" value="ECO:0007669"/>
    <property type="project" value="InterPro"/>
</dbReference>
<dbReference type="EMBL" id="LR746265">
    <property type="protein sequence ID" value="CAA7392087.1"/>
    <property type="molecule type" value="Genomic_DNA"/>
</dbReference>
<evidence type="ECO:0000256" key="6">
    <source>
        <dbReference type="SAM" id="MobiDB-lite"/>
    </source>
</evidence>
<dbReference type="InterPro" id="IPR001471">
    <property type="entry name" value="AP2/ERF_dom"/>
</dbReference>
<accession>A0A7I8K5Y7</accession>
<dbReference type="Pfam" id="PF00847">
    <property type="entry name" value="AP2"/>
    <property type="match status" value="1"/>
</dbReference>
<evidence type="ECO:0000313" key="9">
    <source>
        <dbReference type="Proteomes" id="UP000663760"/>
    </source>
</evidence>
<evidence type="ECO:0000256" key="1">
    <source>
        <dbReference type="ARBA" id="ARBA00004123"/>
    </source>
</evidence>
<dbReference type="SUPFAM" id="SSF54171">
    <property type="entry name" value="DNA-binding domain"/>
    <property type="match status" value="1"/>
</dbReference>
<feature type="domain" description="AP2/ERF" evidence="7">
    <location>
        <begin position="92"/>
        <end position="150"/>
    </location>
</feature>
<comment type="subcellular location">
    <subcellularLocation>
        <location evidence="1">Nucleus</location>
    </subcellularLocation>
</comment>
<evidence type="ECO:0000256" key="3">
    <source>
        <dbReference type="ARBA" id="ARBA00023125"/>
    </source>
</evidence>
<evidence type="ECO:0000256" key="4">
    <source>
        <dbReference type="ARBA" id="ARBA00023163"/>
    </source>
</evidence>
<dbReference type="AlphaFoldDB" id="A0A7I8K5Y7"/>
<dbReference type="OrthoDB" id="10038011at2759"/>
<dbReference type="PANTHER" id="PTHR31190:SF403">
    <property type="entry name" value="ETHYLENE-RESPONSIVE TRANSCRIPTION FACTOR ERF105"/>
    <property type="match status" value="1"/>
</dbReference>
<organism evidence="8 9">
    <name type="scientific">Spirodela intermedia</name>
    <name type="common">Intermediate duckweed</name>
    <dbReference type="NCBI Taxonomy" id="51605"/>
    <lineage>
        <taxon>Eukaryota</taxon>
        <taxon>Viridiplantae</taxon>
        <taxon>Streptophyta</taxon>
        <taxon>Embryophyta</taxon>
        <taxon>Tracheophyta</taxon>
        <taxon>Spermatophyta</taxon>
        <taxon>Magnoliopsida</taxon>
        <taxon>Liliopsida</taxon>
        <taxon>Araceae</taxon>
        <taxon>Lemnoideae</taxon>
        <taxon>Spirodela</taxon>
    </lineage>
</organism>
<keyword evidence="9" id="KW-1185">Reference proteome</keyword>
<keyword evidence="3" id="KW-0238">DNA-binding</keyword>
<dbReference type="Proteomes" id="UP000663760">
    <property type="component" value="Chromosome 2"/>
</dbReference>
<dbReference type="InterPro" id="IPR044808">
    <property type="entry name" value="ERF_plant"/>
</dbReference>
<proteinExistence type="predicted"/>
<dbReference type="PRINTS" id="PR00367">
    <property type="entry name" value="ETHRSPELEMNT"/>
</dbReference>